<dbReference type="Pfam" id="PF07728">
    <property type="entry name" value="AAA_5"/>
    <property type="match status" value="1"/>
</dbReference>
<accession>A0A8A0RTP9</accession>
<dbReference type="PANTHER" id="PTHR42759:SF1">
    <property type="entry name" value="MAGNESIUM-CHELATASE SUBUNIT CHLD"/>
    <property type="match status" value="1"/>
</dbReference>
<dbReference type="RefSeq" id="WP_206707824.1">
    <property type="nucleotide sequence ID" value="NZ_CP059066.1"/>
</dbReference>
<evidence type="ECO:0000313" key="3">
    <source>
        <dbReference type="Proteomes" id="UP000662904"/>
    </source>
</evidence>
<proteinExistence type="predicted"/>
<dbReference type="EMBL" id="CP059066">
    <property type="protein sequence ID" value="QSQ10516.1"/>
    <property type="molecule type" value="Genomic_DNA"/>
</dbReference>
<evidence type="ECO:0000313" key="2">
    <source>
        <dbReference type="EMBL" id="QSQ10516.1"/>
    </source>
</evidence>
<dbReference type="Proteomes" id="UP000662904">
    <property type="component" value="Chromosome"/>
</dbReference>
<dbReference type="InterPro" id="IPR003593">
    <property type="entry name" value="AAA+_ATPase"/>
</dbReference>
<dbReference type="SMART" id="SM00382">
    <property type="entry name" value="AAA"/>
    <property type="match status" value="1"/>
</dbReference>
<feature type="domain" description="AAA+ ATPase" evidence="1">
    <location>
        <begin position="33"/>
        <end position="186"/>
    </location>
</feature>
<dbReference type="GO" id="GO:0016887">
    <property type="term" value="F:ATP hydrolysis activity"/>
    <property type="evidence" value="ECO:0007669"/>
    <property type="project" value="InterPro"/>
</dbReference>
<protein>
    <recommendedName>
        <fullName evidence="1">AAA+ ATPase domain-containing protein</fullName>
    </recommendedName>
</protein>
<dbReference type="KEGG" id="kme:H0A61_02924"/>
<dbReference type="SUPFAM" id="SSF52540">
    <property type="entry name" value="P-loop containing nucleoside triphosphate hydrolases"/>
    <property type="match status" value="1"/>
</dbReference>
<dbReference type="PANTHER" id="PTHR42759">
    <property type="entry name" value="MOXR FAMILY PROTEIN"/>
    <property type="match status" value="1"/>
</dbReference>
<dbReference type="Gene3D" id="3.40.50.300">
    <property type="entry name" value="P-loop containing nucleotide triphosphate hydrolases"/>
    <property type="match status" value="1"/>
</dbReference>
<keyword evidence="3" id="KW-1185">Reference proteome</keyword>
<dbReference type="InterPro" id="IPR011704">
    <property type="entry name" value="ATPase_dyneun-rel_AAA"/>
</dbReference>
<sequence length="284" mass="31883">MFGDLKRKLTKIGYVPRRKELVALNCALNRNNGAKVIILEGQPGTGKTFLAESFAKIIGAEYIYLLCHNWLSDEEMFIGLDVPRLVVGVSRPEEAYKPGVLKRAVDASNGGFAVVCIDELDKTPERMEALLLDFLQSGRVYGPQGEVWEGKLDKMFVFITTNNQRSLLEATLRRGFRVRTEYHTPQVESDILRKKTGAPVNIIRAVLRLAMIIRKNGASSPSLKEAENLIIDLKTARSAEDVRYLLEGWLIKEPEDINALLEQTKDPASIIWGEIRRAKWSGGN</sequence>
<evidence type="ECO:0000259" key="1">
    <source>
        <dbReference type="SMART" id="SM00382"/>
    </source>
</evidence>
<name>A0A8A0RTP9_9FIRM</name>
<dbReference type="GO" id="GO:0005524">
    <property type="term" value="F:ATP binding"/>
    <property type="evidence" value="ECO:0007669"/>
    <property type="project" value="InterPro"/>
</dbReference>
<organism evidence="2 3">
    <name type="scientific">Koleobacter methoxysyntrophicus</name>
    <dbReference type="NCBI Taxonomy" id="2751313"/>
    <lineage>
        <taxon>Bacteria</taxon>
        <taxon>Bacillati</taxon>
        <taxon>Bacillota</taxon>
        <taxon>Clostridia</taxon>
        <taxon>Koleobacterales</taxon>
        <taxon>Koleobacteraceae</taxon>
        <taxon>Koleobacter</taxon>
    </lineage>
</organism>
<dbReference type="CDD" id="cd00009">
    <property type="entry name" value="AAA"/>
    <property type="match status" value="1"/>
</dbReference>
<dbReference type="AlphaFoldDB" id="A0A8A0RTP9"/>
<gene>
    <name evidence="2" type="ORF">H0A61_02924</name>
</gene>
<dbReference type="InterPro" id="IPR027417">
    <property type="entry name" value="P-loop_NTPase"/>
</dbReference>
<dbReference type="InterPro" id="IPR050764">
    <property type="entry name" value="CbbQ/NirQ/NorQ/GpvN"/>
</dbReference>
<reference evidence="2" key="1">
    <citation type="submission" date="2020-07" db="EMBL/GenBank/DDBJ databases">
        <title>Koleobacter methoxysyntrophicus gen. nov., sp. nov., a novel anaerobic bacterium isolated from deep subsurface oil field and proposal of Koleobacterales ord. nov. in the phylum Firmicutes.</title>
        <authorList>
            <person name="Sakamoto S."/>
            <person name="Tamaki H."/>
        </authorList>
    </citation>
    <scope>NUCLEOTIDE SEQUENCE</scope>
    <source>
        <strain evidence="2">NRmbB1</strain>
    </source>
</reference>